<organism evidence="2 3">
    <name type="scientific">Polytolypa hystricis (strain UAMH7299)</name>
    <dbReference type="NCBI Taxonomy" id="1447883"/>
    <lineage>
        <taxon>Eukaryota</taxon>
        <taxon>Fungi</taxon>
        <taxon>Dikarya</taxon>
        <taxon>Ascomycota</taxon>
        <taxon>Pezizomycotina</taxon>
        <taxon>Eurotiomycetes</taxon>
        <taxon>Eurotiomycetidae</taxon>
        <taxon>Onygenales</taxon>
        <taxon>Onygenales incertae sedis</taxon>
        <taxon>Polytolypa</taxon>
    </lineage>
</organism>
<dbReference type="OrthoDB" id="9983919at2759"/>
<name>A0A2B7YK82_POLH7</name>
<comment type="caution">
    <text evidence="2">The sequence shown here is derived from an EMBL/GenBank/DDBJ whole genome shotgun (WGS) entry which is preliminary data.</text>
</comment>
<dbReference type="EMBL" id="PDNA01000036">
    <property type="protein sequence ID" value="PGH21413.1"/>
    <property type="molecule type" value="Genomic_DNA"/>
</dbReference>
<feature type="domain" description="Hemerythrin-like" evidence="1">
    <location>
        <begin position="5"/>
        <end position="119"/>
    </location>
</feature>
<dbReference type="AlphaFoldDB" id="A0A2B7YK82"/>
<evidence type="ECO:0000313" key="3">
    <source>
        <dbReference type="Proteomes" id="UP000224634"/>
    </source>
</evidence>
<dbReference type="Gene3D" id="1.20.120.520">
    <property type="entry name" value="nmb1532 protein domain like"/>
    <property type="match status" value="1"/>
</dbReference>
<dbReference type="PANTHER" id="PTHR35585">
    <property type="entry name" value="HHE DOMAIN PROTEIN (AFU_ORTHOLOGUE AFUA_4G00730)"/>
    <property type="match status" value="1"/>
</dbReference>
<proteinExistence type="predicted"/>
<evidence type="ECO:0000313" key="2">
    <source>
        <dbReference type="EMBL" id="PGH21413.1"/>
    </source>
</evidence>
<dbReference type="PANTHER" id="PTHR35585:SF1">
    <property type="entry name" value="HHE DOMAIN PROTEIN (AFU_ORTHOLOGUE AFUA_4G00730)"/>
    <property type="match status" value="1"/>
</dbReference>
<gene>
    <name evidence="2" type="ORF">AJ80_03330</name>
</gene>
<sequence length="186" mass="22072">MPRVSETIKHDHRELKEYYEKIVNAKDADMGTRWGNKFVWELARHSVAEELVVYPALINHIDHGQVIADKDRKEHQKVKELLYDFQKLDATDQDFYPKLEDIMTHLRQHMEEEEDEDLPSLESVLDNMESEEMSRKFERTKILVPTRSHPSAPTQPFFETVVGLLQAPIDRITDIMRKWPEEEDEE</sequence>
<dbReference type="STRING" id="1447883.A0A2B7YK82"/>
<reference evidence="2 3" key="1">
    <citation type="submission" date="2017-10" db="EMBL/GenBank/DDBJ databases">
        <title>Comparative genomics in systemic dimorphic fungi from Ajellomycetaceae.</title>
        <authorList>
            <person name="Munoz J.F."/>
            <person name="Mcewen J.G."/>
            <person name="Clay O.K."/>
            <person name="Cuomo C.A."/>
        </authorList>
    </citation>
    <scope>NUCLEOTIDE SEQUENCE [LARGE SCALE GENOMIC DNA]</scope>
    <source>
        <strain evidence="2 3">UAMH7299</strain>
    </source>
</reference>
<keyword evidence="3" id="KW-1185">Reference proteome</keyword>
<protein>
    <recommendedName>
        <fullName evidence="1">Hemerythrin-like domain-containing protein</fullName>
    </recommendedName>
</protein>
<evidence type="ECO:0000259" key="1">
    <source>
        <dbReference type="Pfam" id="PF01814"/>
    </source>
</evidence>
<dbReference type="Pfam" id="PF01814">
    <property type="entry name" value="Hemerythrin"/>
    <property type="match status" value="1"/>
</dbReference>
<dbReference type="Proteomes" id="UP000224634">
    <property type="component" value="Unassembled WGS sequence"/>
</dbReference>
<dbReference type="InterPro" id="IPR012312">
    <property type="entry name" value="Hemerythrin-like"/>
</dbReference>
<accession>A0A2B7YK82</accession>